<gene>
    <name evidence="4" type="ORF">PSON_ATCC_30995.1.T0210189</name>
</gene>
<dbReference type="OrthoDB" id="297923at2759"/>
<feature type="region of interest" description="Disordered" evidence="2">
    <location>
        <begin position="1"/>
        <end position="43"/>
    </location>
</feature>
<keyword evidence="5" id="KW-1185">Reference proteome</keyword>
<evidence type="ECO:0000313" key="4">
    <source>
        <dbReference type="EMBL" id="CAD8066209.1"/>
    </source>
</evidence>
<dbReference type="GO" id="GO:0008017">
    <property type="term" value="F:microtubule binding"/>
    <property type="evidence" value="ECO:0007669"/>
    <property type="project" value="TreeGrafter"/>
</dbReference>
<dbReference type="AlphaFoldDB" id="A0A8S1LH45"/>
<dbReference type="EMBL" id="CAJJDN010000021">
    <property type="protein sequence ID" value="CAD8066209.1"/>
    <property type="molecule type" value="Genomic_DNA"/>
</dbReference>
<comment type="caution">
    <text evidence="4">The sequence shown here is derived from an EMBL/GenBank/DDBJ whole genome shotgun (WGS) entry which is preliminary data.</text>
</comment>
<accession>A0A8S1LH45</accession>
<dbReference type="GO" id="GO:0048487">
    <property type="term" value="F:beta-tubulin binding"/>
    <property type="evidence" value="ECO:0007669"/>
    <property type="project" value="TreeGrafter"/>
</dbReference>
<dbReference type="PANTHER" id="PTHR20929">
    <property type="entry name" value="LUNG ADENOMA SUSCEPTIBILITY 1-RELATED"/>
    <property type="match status" value="1"/>
</dbReference>
<dbReference type="Proteomes" id="UP000692954">
    <property type="component" value="Unassembled WGS sequence"/>
</dbReference>
<dbReference type="Pfam" id="PF15927">
    <property type="entry name" value="Casc1_N"/>
    <property type="match status" value="1"/>
</dbReference>
<evidence type="ECO:0000259" key="3">
    <source>
        <dbReference type="Pfam" id="PF15927"/>
    </source>
</evidence>
<reference evidence="4" key="1">
    <citation type="submission" date="2021-01" db="EMBL/GenBank/DDBJ databases">
        <authorList>
            <consortium name="Genoscope - CEA"/>
            <person name="William W."/>
        </authorList>
    </citation>
    <scope>NUCLEOTIDE SEQUENCE</scope>
</reference>
<evidence type="ECO:0000256" key="2">
    <source>
        <dbReference type="SAM" id="MobiDB-lite"/>
    </source>
</evidence>
<feature type="domain" description="IC97/Casc1 N-terminal" evidence="3">
    <location>
        <begin position="23"/>
        <end position="217"/>
    </location>
</feature>
<dbReference type="InterPro" id="IPR031826">
    <property type="entry name" value="IC97/Casc1_N"/>
</dbReference>
<proteinExistence type="inferred from homology"/>
<organism evidence="4 5">
    <name type="scientific">Paramecium sonneborni</name>
    <dbReference type="NCBI Taxonomy" id="65129"/>
    <lineage>
        <taxon>Eukaryota</taxon>
        <taxon>Sar</taxon>
        <taxon>Alveolata</taxon>
        <taxon>Ciliophora</taxon>
        <taxon>Intramacronucleata</taxon>
        <taxon>Oligohymenophorea</taxon>
        <taxon>Peniculida</taxon>
        <taxon>Parameciidae</taxon>
        <taxon>Paramecium</taxon>
    </lineage>
</organism>
<protein>
    <recommendedName>
        <fullName evidence="3">IC97/Casc1 N-terminal domain-containing protein</fullName>
    </recommendedName>
</protein>
<dbReference type="PANTHER" id="PTHR20929:SF11">
    <property type="entry name" value="DYNEIN AXONEMAL INTERMEDIATE CHAIN 7"/>
    <property type="match status" value="1"/>
</dbReference>
<feature type="compositionally biased region" description="Basic and acidic residues" evidence="2">
    <location>
        <begin position="13"/>
        <end position="43"/>
    </location>
</feature>
<evidence type="ECO:0000313" key="5">
    <source>
        <dbReference type="Proteomes" id="UP000692954"/>
    </source>
</evidence>
<comment type="similarity">
    <text evidence="1">Belongs to the DNAI7 family.</text>
</comment>
<dbReference type="GO" id="GO:0005930">
    <property type="term" value="C:axoneme"/>
    <property type="evidence" value="ECO:0007669"/>
    <property type="project" value="TreeGrafter"/>
</dbReference>
<dbReference type="InterPro" id="IPR023247">
    <property type="entry name" value="IC97/Dnai7-like"/>
</dbReference>
<name>A0A8S1LH45_9CILI</name>
<sequence>MPPKAPPPKKLTKKELKEKAEQEKKEREEQERIRKEAEEKQRLEEERLRKLEEERLAAEEKARLQEEEIENEVQRSVFKENLDNAKKVARANDDWDKFLLCSIKPDISQEAQLTTFITMMREQKIISELKVQEELQKLQQAENIERDIHRFLTQLKAERKFQLIQQQLQQQQQQQIIQNDTVARNKLYIFQIRELMIKKLEEINTQMVLNAELFIDEKFAELTKKANEGAKGTFKLDDKTKQEVIKTFQPTEDFKYGIFIYPSNKPSGYRHKPNEYPELQLAVDVPRSISVFLQKILWTSFDNYSPDVYSKYRIVGGVLDIEYLQMLPPPKKVNSWTLKSNYELKETVKRLAFELNATFKVSYQLPSYIWIPNKENQKVWRVAFFDRVSEQWITDGVEDAKLDKGTNIVASVPKLGPIGLLQERCLDYPYRSFKLRCVGNEKAILDIQGARDLFKFEIGPGYIQLLKKDPEFQHFAYKKLLVGALFYELYRSGVNFIPVIEDAQSANIVQKDEAAEELALNDLSEAIRGFYIESSRWNNSDTASQIVVKLKENPEFDEEFAENQEKDWKTIKWWNNKCAIIQARDSHQKCNQALLPETETHCNLEVLLKMHSLTTQETLTKMKDLHYVIFIETIQQVLRITKLLSFTVRD</sequence>
<evidence type="ECO:0000256" key="1">
    <source>
        <dbReference type="ARBA" id="ARBA00024332"/>
    </source>
</evidence>